<comment type="catalytic activity">
    <reaction evidence="6 7">
        <text>L-glutamate 5-semialdehyde + phosphate + NADP(+) = L-glutamyl 5-phosphate + NADPH + H(+)</text>
        <dbReference type="Rhea" id="RHEA:19541"/>
        <dbReference type="ChEBI" id="CHEBI:15378"/>
        <dbReference type="ChEBI" id="CHEBI:43474"/>
        <dbReference type="ChEBI" id="CHEBI:57783"/>
        <dbReference type="ChEBI" id="CHEBI:58066"/>
        <dbReference type="ChEBI" id="CHEBI:58274"/>
        <dbReference type="ChEBI" id="CHEBI:58349"/>
        <dbReference type="EC" id="1.2.1.41"/>
    </reaction>
</comment>
<keyword evidence="5 7" id="KW-0560">Oxidoreductase</keyword>
<evidence type="ECO:0000256" key="2">
    <source>
        <dbReference type="ARBA" id="ARBA00022605"/>
    </source>
</evidence>
<gene>
    <name evidence="7" type="primary">proA</name>
    <name evidence="10" type="ORF">QO000_000790</name>
</gene>
<dbReference type="SUPFAM" id="SSF53720">
    <property type="entry name" value="ALDH-like"/>
    <property type="match status" value="1"/>
</dbReference>
<dbReference type="GeneID" id="301326015"/>
<dbReference type="PANTHER" id="PTHR11063">
    <property type="entry name" value="GLUTAMATE SEMIALDEHYDE DEHYDROGENASE"/>
    <property type="match status" value="1"/>
</dbReference>
<accession>A0ABU0JXN2</accession>
<dbReference type="InterPro" id="IPR000965">
    <property type="entry name" value="GPR_dom"/>
</dbReference>
<evidence type="ECO:0000313" key="11">
    <source>
        <dbReference type="Proteomes" id="UP001226720"/>
    </source>
</evidence>
<dbReference type="Proteomes" id="UP001226720">
    <property type="component" value="Unassembled WGS sequence"/>
</dbReference>
<dbReference type="NCBIfam" id="NF001221">
    <property type="entry name" value="PRK00197.1"/>
    <property type="match status" value="1"/>
</dbReference>
<keyword evidence="3 7" id="KW-0641">Proline biosynthesis</keyword>
<proteinExistence type="inferred from homology"/>
<evidence type="ECO:0000256" key="4">
    <source>
        <dbReference type="ARBA" id="ARBA00022857"/>
    </source>
</evidence>
<dbReference type="PANTHER" id="PTHR11063:SF8">
    <property type="entry name" value="DELTA-1-PYRROLINE-5-CARBOXYLATE SYNTHASE"/>
    <property type="match status" value="1"/>
</dbReference>
<dbReference type="GO" id="GO:0004350">
    <property type="term" value="F:glutamate-5-semialdehyde dehydrogenase activity"/>
    <property type="evidence" value="ECO:0007669"/>
    <property type="project" value="UniProtKB-EC"/>
</dbReference>
<dbReference type="InterPro" id="IPR012134">
    <property type="entry name" value="Glu-5-SA_DH"/>
</dbReference>
<protein>
    <recommendedName>
        <fullName evidence="7">Gamma-glutamyl phosphate reductase</fullName>
        <shortName evidence="7">GPR</shortName>
        <ecNumber evidence="7">1.2.1.41</ecNumber>
    </recommendedName>
    <alternativeName>
        <fullName evidence="7">Glutamate-5-semialdehyde dehydrogenase</fullName>
    </alternativeName>
    <alternativeName>
        <fullName evidence="7">Glutamyl-gamma-semialdehyde dehydrogenase</fullName>
        <shortName evidence="7">GSA dehydrogenase</shortName>
    </alternativeName>
</protein>
<dbReference type="CDD" id="cd07079">
    <property type="entry name" value="ALDH_F18-19_ProA-GPR"/>
    <property type="match status" value="1"/>
</dbReference>
<dbReference type="NCBIfam" id="TIGR00407">
    <property type="entry name" value="proA"/>
    <property type="match status" value="1"/>
</dbReference>
<dbReference type="RefSeq" id="WP_301550721.1">
    <property type="nucleotide sequence ID" value="NZ_JAQRMZ010000002.1"/>
</dbReference>
<dbReference type="InterPro" id="IPR016163">
    <property type="entry name" value="Ald_DH_C"/>
</dbReference>
<comment type="similarity">
    <text evidence="7">Belongs to the gamma-glutamyl phosphate reductase family.</text>
</comment>
<dbReference type="Gene3D" id="3.40.309.10">
    <property type="entry name" value="Aldehyde Dehydrogenase, Chain A, domain 2"/>
    <property type="match status" value="1"/>
</dbReference>
<evidence type="ECO:0000256" key="5">
    <source>
        <dbReference type="ARBA" id="ARBA00023002"/>
    </source>
</evidence>
<comment type="caution">
    <text evidence="10">The sequence shown here is derived from an EMBL/GenBank/DDBJ whole genome shotgun (WGS) entry which is preliminary data.</text>
</comment>
<comment type="pathway">
    <text evidence="1 7">Amino-acid biosynthesis; L-proline biosynthesis; L-glutamate 5-semialdehyde from L-glutamate: step 2/2.</text>
</comment>
<keyword evidence="4 7" id="KW-0521">NADP</keyword>
<organism evidence="10 11">
    <name type="scientific">Guptibacillus hwajinpoensis</name>
    <dbReference type="NCBI Taxonomy" id="208199"/>
    <lineage>
        <taxon>Bacteria</taxon>
        <taxon>Bacillati</taxon>
        <taxon>Bacillota</taxon>
        <taxon>Bacilli</taxon>
        <taxon>Bacillales</taxon>
        <taxon>Guptibacillaceae</taxon>
        <taxon>Guptibacillus</taxon>
    </lineage>
</organism>
<evidence type="ECO:0000256" key="7">
    <source>
        <dbReference type="HAMAP-Rule" id="MF_00412"/>
    </source>
</evidence>
<dbReference type="InterPro" id="IPR016161">
    <property type="entry name" value="Ald_DH/histidinol_DH"/>
</dbReference>
<evidence type="ECO:0000256" key="3">
    <source>
        <dbReference type="ARBA" id="ARBA00022650"/>
    </source>
</evidence>
<evidence type="ECO:0000256" key="6">
    <source>
        <dbReference type="ARBA" id="ARBA00049024"/>
    </source>
</evidence>
<dbReference type="PROSITE" id="PS01223">
    <property type="entry name" value="PROA"/>
    <property type="match status" value="1"/>
</dbReference>
<feature type="domain" description="Aldehyde dehydrogenase" evidence="9">
    <location>
        <begin position="5"/>
        <end position="290"/>
    </location>
</feature>
<dbReference type="Gene3D" id="3.40.605.10">
    <property type="entry name" value="Aldehyde Dehydrogenase, Chain A, domain 1"/>
    <property type="match status" value="1"/>
</dbReference>
<comment type="subcellular location">
    <subcellularLocation>
        <location evidence="7">Cytoplasm</location>
    </subcellularLocation>
</comment>
<name>A0ABU0JXN2_9BACL</name>
<dbReference type="InterPro" id="IPR016162">
    <property type="entry name" value="Ald_DH_N"/>
</dbReference>
<dbReference type="EC" id="1.2.1.41" evidence="7"/>
<evidence type="ECO:0000313" key="10">
    <source>
        <dbReference type="EMBL" id="MDQ0481837.1"/>
    </source>
</evidence>
<sequence length="422" mass="45918">MNKSSDVNAVDVKSQAMLAQKAGKSLSMLTTSEKNEALNIIADELEKEYDLILTENQVDLQNGKEKGFDEAFMDRLQLTKERIENFSNGLREVAKLDDPVGDVLSEWTMENGLNVKQVRVPLGVIGMIYEARPNVTVDATGLALKSGNAIILKGGSSALISNKAIVSVIHRALGKTKIPRDAVQFIATTDRSATEQLFTLNKYVDVLIPRGGGSLIQTVVNNATVPVLETGVGNVHIYIDKEADVEKALSIIINAKTDRPAVCNALETLIVHREWFSEHSDNLISKLTDYGITVYGDAEALEVIPNAEKAEEKDWAEEYLGLGLAVKIVGDVQQAIEHIETYGTKHSEAIITENQQTADLFLQQIDAAAVYHNASTRFTDGEALGFGAEIGISTQKLHARGPMGLPALTTTKYCIKGNGQIR</sequence>
<dbReference type="Pfam" id="PF00171">
    <property type="entry name" value="Aldedh"/>
    <property type="match status" value="1"/>
</dbReference>
<dbReference type="EMBL" id="JAUSWM010000001">
    <property type="protein sequence ID" value="MDQ0481837.1"/>
    <property type="molecule type" value="Genomic_DNA"/>
</dbReference>
<feature type="coiled-coil region" evidence="8">
    <location>
        <begin position="28"/>
        <end position="55"/>
    </location>
</feature>
<reference evidence="10" key="1">
    <citation type="submission" date="2023-07" db="EMBL/GenBank/DDBJ databases">
        <title>Genomic Encyclopedia of Type Strains, Phase IV (KMG-IV): sequencing the most valuable type-strain genomes for metagenomic binning, comparative biology and taxonomic classification.</title>
        <authorList>
            <person name="Goeker M."/>
        </authorList>
    </citation>
    <scope>NUCLEOTIDE SEQUENCE [LARGE SCALE GENOMIC DNA]</scope>
    <source>
        <strain evidence="10">JSM 076093</strain>
    </source>
</reference>
<evidence type="ECO:0000259" key="9">
    <source>
        <dbReference type="Pfam" id="PF00171"/>
    </source>
</evidence>
<evidence type="ECO:0000256" key="8">
    <source>
        <dbReference type="SAM" id="Coils"/>
    </source>
</evidence>
<keyword evidence="2 7" id="KW-0028">Amino-acid biosynthesis</keyword>
<comment type="function">
    <text evidence="7">Catalyzes the NADPH-dependent reduction of L-glutamate 5-phosphate into L-glutamate 5-semialdehyde and phosphate. The product spontaneously undergoes cyclization to form 1-pyrroline-5-carboxylate.</text>
</comment>
<dbReference type="InterPro" id="IPR015590">
    <property type="entry name" value="Aldehyde_DH_dom"/>
</dbReference>
<dbReference type="HAMAP" id="MF_00412">
    <property type="entry name" value="ProA"/>
    <property type="match status" value="1"/>
</dbReference>
<keyword evidence="8" id="KW-0175">Coiled coil</keyword>
<evidence type="ECO:0000256" key="1">
    <source>
        <dbReference type="ARBA" id="ARBA00004985"/>
    </source>
</evidence>
<keyword evidence="11" id="KW-1185">Reference proteome</keyword>
<dbReference type="PIRSF" id="PIRSF000151">
    <property type="entry name" value="GPR"/>
    <property type="match status" value="1"/>
</dbReference>
<keyword evidence="7" id="KW-0963">Cytoplasm</keyword>
<dbReference type="InterPro" id="IPR020593">
    <property type="entry name" value="G-glutamylP_reductase_CS"/>
</dbReference>